<dbReference type="EMBL" id="CP030057">
    <property type="protein sequence ID" value="QOZ59256.1"/>
    <property type="molecule type" value="Genomic_DNA"/>
</dbReference>
<dbReference type="InterPro" id="IPR022448">
    <property type="entry name" value="Quinoprotein_dehydrogenase"/>
</dbReference>
<dbReference type="RefSeq" id="WP_128964880.1">
    <property type="nucleotide sequence ID" value="NZ_BMHC01000001.1"/>
</dbReference>
<gene>
    <name evidence="4" type="ORF">XH86_11275</name>
</gene>
<feature type="domain" description="Solute-binding protein family 3/N-terminal" evidence="3">
    <location>
        <begin position="45"/>
        <end position="275"/>
    </location>
</feature>
<reference evidence="4 5" key="1">
    <citation type="submission" date="2018-06" db="EMBL/GenBank/DDBJ databases">
        <title>Comparative genomics of rhizobia nodulating Arachis hypogaea in China.</title>
        <authorList>
            <person name="Li Y."/>
        </authorList>
    </citation>
    <scope>NUCLEOTIDE SEQUENCE [LARGE SCALE GENOMIC DNA]</scope>
    <source>
        <strain evidence="4 5">CCBAU 51658</strain>
    </source>
</reference>
<keyword evidence="1 2" id="KW-0732">Signal</keyword>
<keyword evidence="5" id="KW-1185">Reference proteome</keyword>
<dbReference type="Gene3D" id="3.40.190.10">
    <property type="entry name" value="Periplasmic binding protein-like II"/>
    <property type="match status" value="2"/>
</dbReference>
<feature type="chain" id="PRO_5047545610" evidence="2">
    <location>
        <begin position="29"/>
        <end position="292"/>
    </location>
</feature>
<protein>
    <submittedName>
        <fullName evidence="4">Quinoprotein dehydrogenase-associated putative ABC transporter substrate-binding protein</fullName>
    </submittedName>
</protein>
<proteinExistence type="predicted"/>
<evidence type="ECO:0000313" key="5">
    <source>
        <dbReference type="Proteomes" id="UP000593880"/>
    </source>
</evidence>
<dbReference type="PANTHER" id="PTHR35936:SF17">
    <property type="entry name" value="ARGININE-BINDING EXTRACELLULAR PROTEIN ARTP"/>
    <property type="match status" value="1"/>
</dbReference>
<organism evidence="4 5">
    <name type="scientific">Bradyrhizobium guangdongense</name>
    <dbReference type="NCBI Taxonomy" id="1325090"/>
    <lineage>
        <taxon>Bacteria</taxon>
        <taxon>Pseudomonadati</taxon>
        <taxon>Pseudomonadota</taxon>
        <taxon>Alphaproteobacteria</taxon>
        <taxon>Hyphomicrobiales</taxon>
        <taxon>Nitrobacteraceae</taxon>
        <taxon>Bradyrhizobium</taxon>
    </lineage>
</organism>
<feature type="signal peptide" evidence="2">
    <location>
        <begin position="1"/>
        <end position="28"/>
    </location>
</feature>
<dbReference type="PANTHER" id="PTHR35936">
    <property type="entry name" value="MEMBRANE-BOUND LYTIC MUREIN TRANSGLYCOSYLASE F"/>
    <property type="match status" value="1"/>
</dbReference>
<evidence type="ECO:0000256" key="2">
    <source>
        <dbReference type="SAM" id="SignalP"/>
    </source>
</evidence>
<dbReference type="Proteomes" id="UP000593880">
    <property type="component" value="Chromosome"/>
</dbReference>
<dbReference type="SMART" id="SM00062">
    <property type="entry name" value="PBPb"/>
    <property type="match status" value="1"/>
</dbReference>
<evidence type="ECO:0000259" key="3">
    <source>
        <dbReference type="SMART" id="SM00062"/>
    </source>
</evidence>
<dbReference type="InterPro" id="IPR001638">
    <property type="entry name" value="Solute-binding_3/MltF_N"/>
</dbReference>
<evidence type="ECO:0000256" key="1">
    <source>
        <dbReference type="ARBA" id="ARBA00022729"/>
    </source>
</evidence>
<dbReference type="Pfam" id="PF00497">
    <property type="entry name" value="SBP_bac_3"/>
    <property type="match status" value="1"/>
</dbReference>
<dbReference type="NCBIfam" id="TIGR03871">
    <property type="entry name" value="ABC_peri_MoxJ_2"/>
    <property type="match status" value="1"/>
</dbReference>
<name>A0ABX6UE50_9BRAD</name>
<dbReference type="PROSITE" id="PS51257">
    <property type="entry name" value="PROKAR_LIPOPROTEIN"/>
    <property type="match status" value="1"/>
</dbReference>
<accession>A0ABX6UE50</accession>
<sequence>MEAGRHRRWLFSLFVVAASCAIGSMARAQTTDGGDLSFELVDPKVLRVCADPRNMPFSNEKGEGIENKIAELFADKLQKKLDYVFFPQATGFVRMTLGAHRCDVIMGFPQGDDIVQGTNPYYRTTYALVAKSGSGLEDVDTLEDPRLKGKHVGIIAGTPPATNMAIAGLMRDAKPYPLMIDTRYDNSAQAMIDDLTAGKIDAGVLWGPMAGYYAKKAGSLHVTPLVKETTGPKLVYRIGMGVRAADQNWKRQLNKLIQENQGEINKILLDFGVPLLDENDRPLGAETAKTSP</sequence>
<evidence type="ECO:0000313" key="4">
    <source>
        <dbReference type="EMBL" id="QOZ59256.1"/>
    </source>
</evidence>
<dbReference type="SUPFAM" id="SSF53850">
    <property type="entry name" value="Periplasmic binding protein-like II"/>
    <property type="match status" value="1"/>
</dbReference>